<keyword evidence="6 8" id="KW-0472">Membrane</keyword>
<accession>A0A517PJ65</accession>
<evidence type="ECO:0000313" key="10">
    <source>
        <dbReference type="Proteomes" id="UP000320421"/>
    </source>
</evidence>
<keyword evidence="9" id="KW-0328">Glycosyltransferase</keyword>
<proteinExistence type="inferred from homology"/>
<keyword evidence="4 8" id="KW-0812">Transmembrane</keyword>
<evidence type="ECO:0000256" key="4">
    <source>
        <dbReference type="ARBA" id="ARBA00022692"/>
    </source>
</evidence>
<reference evidence="9 10" key="1">
    <citation type="submission" date="2019-02" db="EMBL/GenBank/DDBJ databases">
        <title>Deep-cultivation of Planctomycetes and their phenomic and genomic characterization uncovers novel biology.</title>
        <authorList>
            <person name="Wiegand S."/>
            <person name="Jogler M."/>
            <person name="Boedeker C."/>
            <person name="Pinto D."/>
            <person name="Vollmers J."/>
            <person name="Rivas-Marin E."/>
            <person name="Kohn T."/>
            <person name="Peeters S.H."/>
            <person name="Heuer A."/>
            <person name="Rast P."/>
            <person name="Oberbeckmann S."/>
            <person name="Bunk B."/>
            <person name="Jeske O."/>
            <person name="Meyerdierks A."/>
            <person name="Storesund J.E."/>
            <person name="Kallscheuer N."/>
            <person name="Luecker S."/>
            <person name="Lage O.M."/>
            <person name="Pohl T."/>
            <person name="Merkel B.J."/>
            <person name="Hornburger P."/>
            <person name="Mueller R.-W."/>
            <person name="Bruemmer F."/>
            <person name="Labrenz M."/>
            <person name="Spormann A.M."/>
            <person name="Op den Camp H."/>
            <person name="Overmann J."/>
            <person name="Amann R."/>
            <person name="Jetten M.S.M."/>
            <person name="Mascher T."/>
            <person name="Medema M.H."/>
            <person name="Devos D.P."/>
            <person name="Kaster A.-K."/>
            <person name="Ovreas L."/>
            <person name="Rohde M."/>
            <person name="Galperin M.Y."/>
            <person name="Jogler C."/>
        </authorList>
    </citation>
    <scope>NUCLEOTIDE SEQUENCE [LARGE SCALE GENOMIC DNA]</scope>
    <source>
        <strain evidence="9 10">HG66A1</strain>
    </source>
</reference>
<dbReference type="InterPro" id="IPR018584">
    <property type="entry name" value="GT87"/>
</dbReference>
<dbReference type="Proteomes" id="UP000320421">
    <property type="component" value="Chromosome"/>
</dbReference>
<feature type="transmembrane region" description="Helical" evidence="8">
    <location>
        <begin position="372"/>
        <end position="392"/>
    </location>
</feature>
<feature type="transmembrane region" description="Helical" evidence="8">
    <location>
        <begin position="227"/>
        <end position="248"/>
    </location>
</feature>
<evidence type="ECO:0000256" key="3">
    <source>
        <dbReference type="ARBA" id="ARBA00022679"/>
    </source>
</evidence>
<keyword evidence="10" id="KW-1185">Reference proteome</keyword>
<sequence length="455" mass="50425">MSLFVESLVSETVVAQQNHWPAARKILWVILFLCALLVFAPGYIAALRPADGQVFDFFKEWASVQNRLTGQPVYLDQELALEKHLNLKLSTPGAFFDHYNTHPPSANLIAVPFAWLSYQEAQLAWNLTALGLLALSLYWIVEGLKIQMTFWTTLALLTLLLATDPLQQTLIQGQPNLLLGLLIVGAWKTGRSGKSLLAGSCLGLATAVKIYPAYLFLYFLVRRDFRALLGGTLSLGLVTLLTIGLIGIDAYRDYLSVVLPSLSDVTNNWGNASLLAFWERLFEQSSDSVLPVVDSPALLKFAVWSSWIAVTSIAGLAAWRTRNANFDDQAFGITIVAMLLMTPTTWHHYFIILLLPIGLLLTMYTPYSGKRWLVNLLIIALAISPRLTWALLISQQQTAPGSGATPWEQGGMVAQPWQSLTALSYQCYALLLSIVMLWPLPELEEEQASQTVESI</sequence>
<feature type="transmembrane region" description="Helical" evidence="8">
    <location>
        <begin position="26"/>
        <end position="46"/>
    </location>
</feature>
<name>A0A517PJ65_9PLAN</name>
<feature type="transmembrane region" description="Helical" evidence="8">
    <location>
        <begin position="148"/>
        <end position="166"/>
    </location>
</feature>
<dbReference type="Pfam" id="PF09594">
    <property type="entry name" value="GT87"/>
    <property type="match status" value="1"/>
</dbReference>
<comment type="subcellular location">
    <subcellularLocation>
        <location evidence="1">Cell membrane</location>
        <topology evidence="1">Multi-pass membrane protein</topology>
    </subcellularLocation>
</comment>
<evidence type="ECO:0000256" key="1">
    <source>
        <dbReference type="ARBA" id="ARBA00004651"/>
    </source>
</evidence>
<dbReference type="GO" id="GO:0016758">
    <property type="term" value="F:hexosyltransferase activity"/>
    <property type="evidence" value="ECO:0007669"/>
    <property type="project" value="InterPro"/>
</dbReference>
<feature type="transmembrane region" description="Helical" evidence="8">
    <location>
        <begin position="301"/>
        <end position="319"/>
    </location>
</feature>
<keyword evidence="3 9" id="KW-0808">Transferase</keyword>
<organism evidence="9 10">
    <name type="scientific">Gimesia chilikensis</name>
    <dbReference type="NCBI Taxonomy" id="2605989"/>
    <lineage>
        <taxon>Bacteria</taxon>
        <taxon>Pseudomonadati</taxon>
        <taxon>Planctomycetota</taxon>
        <taxon>Planctomycetia</taxon>
        <taxon>Planctomycetales</taxon>
        <taxon>Planctomycetaceae</taxon>
        <taxon>Gimesia</taxon>
    </lineage>
</organism>
<dbReference type="GO" id="GO:0005886">
    <property type="term" value="C:plasma membrane"/>
    <property type="evidence" value="ECO:0007669"/>
    <property type="project" value="UniProtKB-SubCell"/>
</dbReference>
<evidence type="ECO:0000256" key="5">
    <source>
        <dbReference type="ARBA" id="ARBA00022989"/>
    </source>
</evidence>
<comment type="similarity">
    <text evidence="7">Belongs to the glycosyltransferase 87 family.</text>
</comment>
<evidence type="ECO:0000313" key="9">
    <source>
        <dbReference type="EMBL" id="QDT19424.1"/>
    </source>
</evidence>
<protein>
    <submittedName>
        <fullName evidence="9">Polyprenol-phosphate-mannose-dependent alpha-(1-2)-phosphatidylinositol mannoside mannosyltransferase</fullName>
        <ecNumber evidence="9">2.4.1.-</ecNumber>
    </submittedName>
</protein>
<dbReference type="OrthoDB" id="289549at2"/>
<dbReference type="EMBL" id="CP036266">
    <property type="protein sequence ID" value="QDT19424.1"/>
    <property type="molecule type" value="Genomic_DNA"/>
</dbReference>
<evidence type="ECO:0000256" key="8">
    <source>
        <dbReference type="SAM" id="Phobius"/>
    </source>
</evidence>
<feature type="transmembrane region" description="Helical" evidence="8">
    <location>
        <begin position="326"/>
        <end position="342"/>
    </location>
</feature>
<feature type="transmembrane region" description="Helical" evidence="8">
    <location>
        <begin position="123"/>
        <end position="141"/>
    </location>
</feature>
<gene>
    <name evidence="9" type="ORF">HG66A1_11890</name>
</gene>
<keyword evidence="2" id="KW-1003">Cell membrane</keyword>
<feature type="transmembrane region" description="Helical" evidence="8">
    <location>
        <begin position="196"/>
        <end position="220"/>
    </location>
</feature>
<evidence type="ECO:0000256" key="2">
    <source>
        <dbReference type="ARBA" id="ARBA00022475"/>
    </source>
</evidence>
<dbReference type="AlphaFoldDB" id="A0A517PJ65"/>
<dbReference type="EC" id="2.4.1.-" evidence="9"/>
<keyword evidence="5 8" id="KW-1133">Transmembrane helix</keyword>
<evidence type="ECO:0000256" key="7">
    <source>
        <dbReference type="ARBA" id="ARBA00024033"/>
    </source>
</evidence>
<evidence type="ECO:0000256" key="6">
    <source>
        <dbReference type="ARBA" id="ARBA00023136"/>
    </source>
</evidence>